<sequence length="153" mass="16703">MKKKCILTGLMCSLFLGSMLIPGTSTGVEAEAQEQTETDLKITLYKKIMPDKLSGETVSDETNNTTNDTTNNTTNDPSNDRSENTADSSLTIAGKGTSSLDQGKGENHFLKTSFLPETGAVKNNWLLCGGIGLIVSIFLFYICKPKRRKEKEE</sequence>
<keyword evidence="2" id="KW-0472">Membrane</keyword>
<evidence type="ECO:0000313" key="5">
    <source>
        <dbReference type="Proteomes" id="UP000352698"/>
    </source>
</evidence>
<comment type="caution">
    <text evidence="4">The sequence shown here is derived from an EMBL/GenBank/DDBJ whole genome shotgun (WGS) entry which is preliminary data.</text>
</comment>
<feature type="region of interest" description="Disordered" evidence="1">
    <location>
        <begin position="54"/>
        <end position="104"/>
    </location>
</feature>
<dbReference type="EMBL" id="CABEEP010000001">
    <property type="protein sequence ID" value="VTQ69696.1"/>
    <property type="molecule type" value="Genomic_DNA"/>
</dbReference>
<dbReference type="RefSeq" id="WP_010736987.1">
    <property type="nucleotide sequence ID" value="NZ_CABEEP010000001.1"/>
</dbReference>
<feature type="compositionally biased region" description="Low complexity" evidence="1">
    <location>
        <begin position="62"/>
        <end position="76"/>
    </location>
</feature>
<dbReference type="AlphaFoldDB" id="A0A7Z9AXS2"/>
<evidence type="ECO:0000256" key="1">
    <source>
        <dbReference type="SAM" id="MobiDB-lite"/>
    </source>
</evidence>
<name>A0A7Z9AXS2_ENTHR</name>
<proteinExistence type="predicted"/>
<keyword evidence="2" id="KW-1133">Transmembrane helix</keyword>
<evidence type="ECO:0000313" key="4">
    <source>
        <dbReference type="EMBL" id="VTQ69696.1"/>
    </source>
</evidence>
<evidence type="ECO:0008006" key="6">
    <source>
        <dbReference type="Google" id="ProtNLM"/>
    </source>
</evidence>
<accession>A0A7Z9AXS2</accession>
<dbReference type="Proteomes" id="UP000352698">
    <property type="component" value="Unassembled WGS sequence"/>
</dbReference>
<feature type="compositionally biased region" description="Polar residues" evidence="1">
    <location>
        <begin position="85"/>
        <end position="101"/>
    </location>
</feature>
<organism evidence="4 5">
    <name type="scientific">Enterococcus hirae</name>
    <dbReference type="NCBI Taxonomy" id="1354"/>
    <lineage>
        <taxon>Bacteria</taxon>
        <taxon>Bacillati</taxon>
        <taxon>Bacillota</taxon>
        <taxon>Bacilli</taxon>
        <taxon>Lactobacillales</taxon>
        <taxon>Enterococcaceae</taxon>
        <taxon>Enterococcus</taxon>
    </lineage>
</organism>
<feature type="transmembrane region" description="Helical" evidence="2">
    <location>
        <begin position="124"/>
        <end position="143"/>
    </location>
</feature>
<feature type="signal peptide" evidence="3">
    <location>
        <begin position="1"/>
        <end position="27"/>
    </location>
</feature>
<evidence type="ECO:0000256" key="3">
    <source>
        <dbReference type="SAM" id="SignalP"/>
    </source>
</evidence>
<keyword evidence="2" id="KW-0812">Transmembrane</keyword>
<feature type="chain" id="PRO_5038713737" description="LPXTG cell wall anchor domain-containing protein" evidence="3">
    <location>
        <begin position="28"/>
        <end position="153"/>
    </location>
</feature>
<keyword evidence="3" id="KW-0732">Signal</keyword>
<gene>
    <name evidence="4" type="ORF">NCTC12204_02490</name>
</gene>
<protein>
    <recommendedName>
        <fullName evidence="6">LPXTG cell wall anchor domain-containing protein</fullName>
    </recommendedName>
</protein>
<evidence type="ECO:0000256" key="2">
    <source>
        <dbReference type="SAM" id="Phobius"/>
    </source>
</evidence>
<reference evidence="4 5" key="1">
    <citation type="submission" date="2019-05" db="EMBL/GenBank/DDBJ databases">
        <authorList>
            <consortium name="Pathogen Informatics"/>
        </authorList>
    </citation>
    <scope>NUCLEOTIDE SEQUENCE [LARGE SCALE GENOMIC DNA]</scope>
    <source>
        <strain evidence="4 5">NCTC12204</strain>
    </source>
</reference>